<feature type="transmembrane region" description="Helical" evidence="1">
    <location>
        <begin position="120"/>
        <end position="138"/>
    </location>
</feature>
<evidence type="ECO:0000256" key="1">
    <source>
        <dbReference type="SAM" id="Phobius"/>
    </source>
</evidence>
<feature type="transmembrane region" description="Helical" evidence="1">
    <location>
        <begin position="249"/>
        <end position="271"/>
    </location>
</feature>
<dbReference type="EMBL" id="CP011412">
    <property type="protein sequence ID" value="AKH22225.1"/>
    <property type="molecule type" value="Genomic_DNA"/>
</dbReference>
<dbReference type="Proteomes" id="UP000034410">
    <property type="component" value="Chromosome"/>
</dbReference>
<proteinExistence type="predicted"/>
<feature type="transmembrane region" description="Helical" evidence="1">
    <location>
        <begin position="440"/>
        <end position="460"/>
    </location>
</feature>
<feature type="transmembrane region" description="Helical" evidence="1">
    <location>
        <begin position="144"/>
        <end position="163"/>
    </location>
</feature>
<keyword evidence="1" id="KW-0472">Membrane</keyword>
<feature type="transmembrane region" description="Helical" evidence="1">
    <location>
        <begin position="575"/>
        <end position="608"/>
    </location>
</feature>
<organism evidence="2 3">
    <name type="scientific">Sedimenticola thiotaurini</name>
    <dbReference type="NCBI Taxonomy" id="1543721"/>
    <lineage>
        <taxon>Bacteria</taxon>
        <taxon>Pseudomonadati</taxon>
        <taxon>Pseudomonadota</taxon>
        <taxon>Gammaproteobacteria</taxon>
        <taxon>Chromatiales</taxon>
        <taxon>Sedimenticolaceae</taxon>
        <taxon>Sedimenticola</taxon>
    </lineage>
</organism>
<gene>
    <name evidence="2" type="ORF">AAY24_11335</name>
</gene>
<reference evidence="2 3" key="1">
    <citation type="journal article" date="2015" name="Genome Announc.">
        <title>Complete Genome Sequence of Sedimenticola thiotaurini Strain SIP-G1, a Polyphosphate- and Polyhydroxyalkanoate-Accumulating Sulfur-Oxidizing Gammaproteobacterium Isolated from Salt Marsh Sediments.</title>
        <authorList>
            <person name="Flood B.E."/>
            <person name="Jones D.S."/>
            <person name="Bailey J.V."/>
        </authorList>
    </citation>
    <scope>NUCLEOTIDE SEQUENCE [LARGE SCALE GENOMIC DNA]</scope>
    <source>
        <strain evidence="2 3">SIP-G1</strain>
    </source>
</reference>
<feature type="transmembrane region" description="Helical" evidence="1">
    <location>
        <begin position="413"/>
        <end position="433"/>
    </location>
</feature>
<dbReference type="AlphaFoldDB" id="A0A0F7K4S9"/>
<feature type="transmembrane region" description="Helical" evidence="1">
    <location>
        <begin position="73"/>
        <end position="94"/>
    </location>
</feature>
<feature type="transmembrane region" description="Helical" evidence="1">
    <location>
        <begin position="175"/>
        <end position="201"/>
    </location>
</feature>
<feature type="transmembrane region" description="Helical" evidence="1">
    <location>
        <begin position="503"/>
        <end position="520"/>
    </location>
</feature>
<keyword evidence="1" id="KW-1133">Transmembrane helix</keyword>
<evidence type="ECO:0000313" key="3">
    <source>
        <dbReference type="Proteomes" id="UP000034410"/>
    </source>
</evidence>
<keyword evidence="1" id="KW-0812">Transmembrane</keyword>
<feature type="transmembrane region" description="Helical" evidence="1">
    <location>
        <begin position="759"/>
        <end position="778"/>
    </location>
</feature>
<name>A0A0F7K4S9_9GAMM</name>
<keyword evidence="3" id="KW-1185">Reference proteome</keyword>
<sequence>MANTFAMTALLIALGVSGYSSLAADVGIVHGASLALFFAFTANARSLILSNSYSVSANSIMHVRLILLLPLSVVSYFLSVGVGVEAGLAIVLIVRRAVEWLGEVQLSQFERLGRKRETKLYLLVQSLLLVIAYCWLVFDMPNPYFGLWLWAILPLSLNMSAIFDALTEIPKSLSSFFVVLFPHIGSSAVIGITIYIFRLLLLYTSGKETAGDLFAAFAIGGLIGSVFANALGASITFHEQRSGTSHFPSFFRVALNGSLVGGGVLFITASAQWSILEMIGKSYLFWQAVGLSLIGGVVMVYAQRIRFRLLQSDKEHDVFGPDVMANILLLAAVPFSYYLFGRESLAGLYLLSAVLSFIFYLSSRMGEVTRDLSANVRRNIKLVIAIILLSPLYLQAGYGIFHDPSSSFESDGKLLNLPIPFAVFGCYLGIVLLGDYRRSYLSFSTIFLTFVLMMLSVIFSSTGDYVLQEAKLVLLLQYMLPMFALTLGQMYRSTGKDDVSIGVGKMFFWVLVVIVPLQIVSSWYQGSPYLMPSVFGIFSIYQYATSVPVIFASGYLFAIFALWDVPGYQRPLFVLTLFVASYVGASLSILAISVTLIGLLSLTFYYWLSKKDKSPVAVFILAVGLSWGYFYVADHYYVTTERSVQVNSTVLKSSTNAKRDWPEAYITENTLSDQRDKSENVALGIQQLMLHWSTYLNGVISNSETFLFGNDARPDRSRYPGARNYYLDYLYNYGLIAFMPILVLLVHTCVLIYRYKKQIYLSSWLTGLSVVVLVLLFLDNSSSIGLRQPYPGIFTFFLWGYLLSNLLSLNVENNPT</sequence>
<feature type="transmembrane region" description="Helical" evidence="1">
    <location>
        <begin position="790"/>
        <end position="811"/>
    </location>
</feature>
<feature type="transmembrane region" description="Helical" evidence="1">
    <location>
        <begin position="472"/>
        <end position="491"/>
    </location>
</feature>
<feature type="transmembrane region" description="Helical" evidence="1">
    <location>
        <begin position="283"/>
        <end position="302"/>
    </location>
</feature>
<feature type="transmembrane region" description="Helical" evidence="1">
    <location>
        <begin position="213"/>
        <end position="237"/>
    </location>
</feature>
<dbReference type="KEGG" id="seds:AAY24_11335"/>
<evidence type="ECO:0000313" key="2">
    <source>
        <dbReference type="EMBL" id="AKH22225.1"/>
    </source>
</evidence>
<protein>
    <submittedName>
        <fullName evidence="2">Uncharacterized protein</fullName>
    </submittedName>
</protein>
<feature type="transmembrane region" description="Helical" evidence="1">
    <location>
        <begin position="323"/>
        <end position="340"/>
    </location>
</feature>
<feature type="transmembrane region" description="Helical" evidence="1">
    <location>
        <begin position="730"/>
        <end position="753"/>
    </location>
</feature>
<accession>A0A0F7K4S9</accession>
<feature type="transmembrane region" description="Helical" evidence="1">
    <location>
        <begin position="346"/>
        <end position="362"/>
    </location>
</feature>
<feature type="transmembrane region" description="Helical" evidence="1">
    <location>
        <begin position="382"/>
        <end position="401"/>
    </location>
</feature>
<feature type="transmembrane region" description="Helical" evidence="1">
    <location>
        <begin position="540"/>
        <end position="563"/>
    </location>
</feature>
<feature type="transmembrane region" description="Helical" evidence="1">
    <location>
        <begin position="614"/>
        <end position="632"/>
    </location>
</feature>